<name>A0A926IGD1_9FIRM</name>
<dbReference type="PANTHER" id="PTHR34985:SF1">
    <property type="entry name" value="SLR0554 PROTEIN"/>
    <property type="match status" value="1"/>
</dbReference>
<feature type="domain" description="Virulence-associated protein E-like" evidence="1">
    <location>
        <begin position="16"/>
        <end position="214"/>
    </location>
</feature>
<dbReference type="EMBL" id="JACRSY010000122">
    <property type="protein sequence ID" value="MBC8581813.1"/>
    <property type="molecule type" value="Genomic_DNA"/>
</dbReference>
<dbReference type="Proteomes" id="UP000655830">
    <property type="component" value="Unassembled WGS sequence"/>
</dbReference>
<dbReference type="AlphaFoldDB" id="A0A926IGD1"/>
<proteinExistence type="predicted"/>
<evidence type="ECO:0000259" key="1">
    <source>
        <dbReference type="Pfam" id="PF05272"/>
    </source>
</evidence>
<keyword evidence="3" id="KW-1185">Reference proteome</keyword>
<organism evidence="2 3">
    <name type="scientific">Zhenhengia yiwuensis</name>
    <dbReference type="NCBI Taxonomy" id="2763666"/>
    <lineage>
        <taxon>Bacteria</taxon>
        <taxon>Bacillati</taxon>
        <taxon>Bacillota</taxon>
        <taxon>Clostridia</taxon>
        <taxon>Lachnospirales</taxon>
        <taxon>Lachnospiraceae</taxon>
        <taxon>Zhenhengia</taxon>
    </lineage>
</organism>
<reference evidence="2" key="1">
    <citation type="submission" date="2020-08" db="EMBL/GenBank/DDBJ databases">
        <title>Genome public.</title>
        <authorList>
            <person name="Liu C."/>
            <person name="Sun Q."/>
        </authorList>
    </citation>
    <scope>NUCLEOTIDE SEQUENCE</scope>
    <source>
        <strain evidence="2">NSJ-12</strain>
    </source>
</reference>
<evidence type="ECO:0000313" key="3">
    <source>
        <dbReference type="Proteomes" id="UP000655830"/>
    </source>
</evidence>
<evidence type="ECO:0000313" key="2">
    <source>
        <dbReference type="EMBL" id="MBC8581813.1"/>
    </source>
</evidence>
<sequence length="233" mass="27165">ELGKLLKTITYAKHCTKKDIAFNEAMILMWLLTGAKIGLNKGDFNSEFALVLKGPQGLGKTRWVRSLMPKKYLTTFFKDGVQLDLSKKDDIIQSTSYWLCELGELGGTMKKSDRDALKAWLTSTHDEFRTPYSRKAEKYPRRTFFACTVNDDQFLRDDTGSRRFVVLEVEKLDHNHTIDIDLMWGEIMELLQHKARTYMSSEEIKFNNMRNKTYMVKSDEQLLIEEYLPLNQP</sequence>
<protein>
    <recommendedName>
        <fullName evidence="1">Virulence-associated protein E-like domain-containing protein</fullName>
    </recommendedName>
</protein>
<dbReference type="RefSeq" id="WP_249334876.1">
    <property type="nucleotide sequence ID" value="NZ_JACRSY010000122.1"/>
</dbReference>
<comment type="caution">
    <text evidence="2">The sequence shown here is derived from an EMBL/GenBank/DDBJ whole genome shotgun (WGS) entry which is preliminary data.</text>
</comment>
<feature type="non-terminal residue" evidence="2">
    <location>
        <position position="1"/>
    </location>
</feature>
<accession>A0A926IGD1</accession>
<dbReference type="InterPro" id="IPR007936">
    <property type="entry name" value="VapE-like_dom"/>
</dbReference>
<gene>
    <name evidence="2" type="ORF">H8718_20340</name>
</gene>
<dbReference type="Pfam" id="PF05272">
    <property type="entry name" value="VapE-like_dom"/>
    <property type="match status" value="1"/>
</dbReference>
<dbReference type="PANTHER" id="PTHR34985">
    <property type="entry name" value="SLR0554 PROTEIN"/>
    <property type="match status" value="1"/>
</dbReference>
<feature type="non-terminal residue" evidence="2">
    <location>
        <position position="233"/>
    </location>
</feature>